<accession>S7U4G5</accession>
<dbReference type="InterPro" id="IPR036291">
    <property type="entry name" value="NAD(P)-bd_dom_sf"/>
</dbReference>
<dbReference type="PRINTS" id="PR00081">
    <property type="entry name" value="GDHRDH"/>
</dbReference>
<comment type="similarity">
    <text evidence="2">Belongs to the short-chain dehydrogenases/reductases (SDR) family.</text>
</comment>
<dbReference type="InterPro" id="IPR002347">
    <property type="entry name" value="SDR_fam"/>
</dbReference>
<protein>
    <submittedName>
        <fullName evidence="3">Short-chain dehydrogenase/reductase SDR</fullName>
    </submittedName>
</protein>
<sequence>MKPVSEQSILITGATDGIGRITAERLAQMGARVLLHGRDPEKCRAARDEIRRETGSDKLEFYVADFSSLPEVRRMAAEVLAAHDGLDVLINNAGVLPVPGGKKDRPRSDQGHELCMAVNYLAPFLLTILLLPLLRASGAARIVNVSSAAQEAIDFEDFMLADGYSPMRAYARSKLALAMFTIELDRRLKSDGITVNCLHPGSLLDTKMVRQAFGTPQGTAESGAEVEVYVAVSPDVDGVSGAYFDRMTQAEAHAQAYDAEIRQRLWALSLELTDAGAGTDH</sequence>
<dbReference type="Pfam" id="PF00106">
    <property type="entry name" value="adh_short"/>
    <property type="match status" value="1"/>
</dbReference>
<keyword evidence="1" id="KW-0560">Oxidoreductase</keyword>
<dbReference type="EMBL" id="ATHJ01000033">
    <property type="protein sequence ID" value="EPR44172.1"/>
    <property type="molecule type" value="Genomic_DNA"/>
</dbReference>
<reference evidence="3 4" key="1">
    <citation type="journal article" date="2013" name="Genome Announc.">
        <title>Draft genome sequences for three mercury-methylating, sulfate-reducing bacteria.</title>
        <authorList>
            <person name="Brown S.D."/>
            <person name="Hurt R.A.Jr."/>
            <person name="Gilmour C.C."/>
            <person name="Elias D.A."/>
        </authorList>
    </citation>
    <scope>NUCLEOTIDE SEQUENCE [LARGE SCALE GENOMIC DNA]</scope>
    <source>
        <strain evidence="3 4">DSM 2059</strain>
    </source>
</reference>
<proteinExistence type="inferred from homology"/>
<dbReference type="CDD" id="cd05327">
    <property type="entry name" value="retinol-DH_like_SDR_c_like"/>
    <property type="match status" value="1"/>
</dbReference>
<dbReference type="PRINTS" id="PR00080">
    <property type="entry name" value="SDRFAMILY"/>
</dbReference>
<comment type="caution">
    <text evidence="3">The sequence shown here is derived from an EMBL/GenBank/DDBJ whole genome shotgun (WGS) entry which is preliminary data.</text>
</comment>
<organism evidence="3 4">
    <name type="scientific">Desulfococcus multivorans DSM 2059</name>
    <dbReference type="NCBI Taxonomy" id="1121405"/>
    <lineage>
        <taxon>Bacteria</taxon>
        <taxon>Pseudomonadati</taxon>
        <taxon>Thermodesulfobacteriota</taxon>
        <taxon>Desulfobacteria</taxon>
        <taxon>Desulfobacterales</taxon>
        <taxon>Desulfococcaceae</taxon>
        <taxon>Desulfococcus</taxon>
    </lineage>
</organism>
<dbReference type="Proteomes" id="UP000014977">
    <property type="component" value="Unassembled WGS sequence"/>
</dbReference>
<dbReference type="STRING" id="897.B2D07_04220"/>
<dbReference type="Gene3D" id="3.40.50.720">
    <property type="entry name" value="NAD(P)-binding Rossmann-like Domain"/>
    <property type="match status" value="1"/>
</dbReference>
<evidence type="ECO:0000313" key="3">
    <source>
        <dbReference type="EMBL" id="EPR44172.1"/>
    </source>
</evidence>
<dbReference type="SUPFAM" id="SSF51735">
    <property type="entry name" value="NAD(P)-binding Rossmann-fold domains"/>
    <property type="match status" value="1"/>
</dbReference>
<dbReference type="PANTHER" id="PTHR43157">
    <property type="entry name" value="PHOSPHATIDYLINOSITOL-GLYCAN BIOSYNTHESIS CLASS F PROTEIN-RELATED"/>
    <property type="match status" value="1"/>
</dbReference>
<dbReference type="AlphaFoldDB" id="S7U4G5"/>
<evidence type="ECO:0000256" key="2">
    <source>
        <dbReference type="RuleBase" id="RU000363"/>
    </source>
</evidence>
<dbReference type="eggNOG" id="COG1028">
    <property type="taxonomic scope" value="Bacteria"/>
</dbReference>
<evidence type="ECO:0000256" key="1">
    <source>
        <dbReference type="ARBA" id="ARBA00023002"/>
    </source>
</evidence>
<dbReference type="PANTHER" id="PTHR43157:SF31">
    <property type="entry name" value="PHOSPHATIDYLINOSITOL-GLYCAN BIOSYNTHESIS CLASS F PROTEIN"/>
    <property type="match status" value="1"/>
</dbReference>
<gene>
    <name evidence="3" type="ORF">dsmv_1122</name>
</gene>
<dbReference type="GO" id="GO:0016491">
    <property type="term" value="F:oxidoreductase activity"/>
    <property type="evidence" value="ECO:0007669"/>
    <property type="project" value="UniProtKB-KW"/>
</dbReference>
<dbReference type="RefSeq" id="WP_020875418.1">
    <property type="nucleotide sequence ID" value="NZ_ATHJ01000033.1"/>
</dbReference>
<evidence type="ECO:0000313" key="4">
    <source>
        <dbReference type="Proteomes" id="UP000014977"/>
    </source>
</evidence>
<dbReference type="OrthoDB" id="5419864at2"/>
<name>S7U4G5_DESML</name>
<keyword evidence="4" id="KW-1185">Reference proteome</keyword>